<keyword evidence="3 5" id="KW-1133">Transmembrane helix</keyword>
<feature type="transmembrane region" description="Helical" evidence="5">
    <location>
        <begin position="137"/>
        <end position="158"/>
    </location>
</feature>
<organism evidence="6 7">
    <name type="scientific">Homarus americanus</name>
    <name type="common">American lobster</name>
    <dbReference type="NCBI Taxonomy" id="6706"/>
    <lineage>
        <taxon>Eukaryota</taxon>
        <taxon>Metazoa</taxon>
        <taxon>Ecdysozoa</taxon>
        <taxon>Arthropoda</taxon>
        <taxon>Crustacea</taxon>
        <taxon>Multicrustacea</taxon>
        <taxon>Malacostraca</taxon>
        <taxon>Eumalacostraca</taxon>
        <taxon>Eucarida</taxon>
        <taxon>Decapoda</taxon>
        <taxon>Pleocyemata</taxon>
        <taxon>Astacidea</taxon>
        <taxon>Nephropoidea</taxon>
        <taxon>Nephropidae</taxon>
        <taxon>Homarus</taxon>
    </lineage>
</organism>
<gene>
    <name evidence="6" type="primary">Slc22A8-L</name>
    <name evidence="6" type="ORF">Hamer_G016991</name>
</gene>
<sequence>VSLSLFQVMATGQLDDVLRQLGTGPWNLLHFLVVAYGVSLPSPHTLAGAFLAPKVNYTCTSYGDDDFDASNNTYHTTTLITKYGRKRTLGIAYVIYTILSVVSSWLPGFTLLLLSSVLTLGTGHDGLGGRGLPAERVAVVATGSVLTMVPSAACCLVIRGVKDNQEGSSLKRKLSNVFILFRTPRLRVISMVTFVDYLVVGMVYFGLSLSGDHYTSDVFTYMVLTGVMELPAYTLMAPASELFPTEVRTRGASTAFMMSRVGSMASPFITEYLGSVYPWAPSVMFGVSSVVAGVATLALPETLDAVLPDTIAQLENRRDDDEYSHNYNLVYHNCDHHNQDYHDNHNCNHDYHNHGHHNCNNFIHNHNHDFYNYNQLQPLRPQ</sequence>
<name>A0A8J5TNN3_HOMAM</name>
<feature type="transmembrane region" description="Helical" evidence="5">
    <location>
        <begin position="188"/>
        <end position="207"/>
    </location>
</feature>
<evidence type="ECO:0000256" key="2">
    <source>
        <dbReference type="ARBA" id="ARBA00022692"/>
    </source>
</evidence>
<feature type="non-terminal residue" evidence="6">
    <location>
        <position position="382"/>
    </location>
</feature>
<dbReference type="PANTHER" id="PTHR24064">
    <property type="entry name" value="SOLUTE CARRIER FAMILY 22 MEMBER"/>
    <property type="match status" value="1"/>
</dbReference>
<dbReference type="Proteomes" id="UP000747542">
    <property type="component" value="Unassembled WGS sequence"/>
</dbReference>
<keyword evidence="4 5" id="KW-0472">Membrane</keyword>
<dbReference type="InterPro" id="IPR036259">
    <property type="entry name" value="MFS_trans_sf"/>
</dbReference>
<evidence type="ECO:0000313" key="6">
    <source>
        <dbReference type="EMBL" id="KAG7176027.1"/>
    </source>
</evidence>
<evidence type="ECO:0000256" key="5">
    <source>
        <dbReference type="SAM" id="Phobius"/>
    </source>
</evidence>
<dbReference type="Gene3D" id="1.20.1250.20">
    <property type="entry name" value="MFS general substrate transporter like domains"/>
    <property type="match status" value="1"/>
</dbReference>
<feature type="transmembrane region" description="Helical" evidence="5">
    <location>
        <begin position="91"/>
        <end position="117"/>
    </location>
</feature>
<evidence type="ECO:0000256" key="4">
    <source>
        <dbReference type="ARBA" id="ARBA00023136"/>
    </source>
</evidence>
<dbReference type="AlphaFoldDB" id="A0A8J5TNN3"/>
<keyword evidence="7" id="KW-1185">Reference proteome</keyword>
<comment type="subcellular location">
    <subcellularLocation>
        <location evidence="1">Membrane</location>
        <topology evidence="1">Multi-pass membrane protein</topology>
    </subcellularLocation>
</comment>
<evidence type="ECO:0000256" key="1">
    <source>
        <dbReference type="ARBA" id="ARBA00004141"/>
    </source>
</evidence>
<accession>A0A8J5TNN3</accession>
<comment type="caution">
    <text evidence="6">The sequence shown here is derived from an EMBL/GenBank/DDBJ whole genome shotgun (WGS) entry which is preliminary data.</text>
</comment>
<keyword evidence="2 5" id="KW-0812">Transmembrane</keyword>
<reference evidence="6" key="1">
    <citation type="journal article" date="2021" name="Sci. Adv.">
        <title>The American lobster genome reveals insights on longevity, neural, and immune adaptations.</title>
        <authorList>
            <person name="Polinski J.M."/>
            <person name="Zimin A.V."/>
            <person name="Clark K.F."/>
            <person name="Kohn A.B."/>
            <person name="Sadowski N."/>
            <person name="Timp W."/>
            <person name="Ptitsyn A."/>
            <person name="Khanna P."/>
            <person name="Romanova D.Y."/>
            <person name="Williams P."/>
            <person name="Greenwood S.J."/>
            <person name="Moroz L.L."/>
            <person name="Walt D.R."/>
            <person name="Bodnar A.G."/>
        </authorList>
    </citation>
    <scope>NUCLEOTIDE SEQUENCE</scope>
    <source>
        <strain evidence="6">GMGI-L3</strain>
    </source>
</reference>
<proteinExistence type="predicted"/>
<evidence type="ECO:0000256" key="3">
    <source>
        <dbReference type="ARBA" id="ARBA00022989"/>
    </source>
</evidence>
<dbReference type="SUPFAM" id="SSF103473">
    <property type="entry name" value="MFS general substrate transporter"/>
    <property type="match status" value="1"/>
</dbReference>
<protein>
    <submittedName>
        <fullName evidence="6">Solute carrier family 22 member 8-like</fullName>
    </submittedName>
</protein>
<feature type="non-terminal residue" evidence="6">
    <location>
        <position position="1"/>
    </location>
</feature>
<dbReference type="EMBL" id="JAHLQT010004419">
    <property type="protein sequence ID" value="KAG7176027.1"/>
    <property type="molecule type" value="Genomic_DNA"/>
</dbReference>
<evidence type="ECO:0000313" key="7">
    <source>
        <dbReference type="Proteomes" id="UP000747542"/>
    </source>
</evidence>
<dbReference type="GO" id="GO:0016020">
    <property type="term" value="C:membrane"/>
    <property type="evidence" value="ECO:0007669"/>
    <property type="project" value="UniProtKB-SubCell"/>
</dbReference>
<feature type="transmembrane region" description="Helical" evidence="5">
    <location>
        <begin position="219"/>
        <end position="239"/>
    </location>
</feature>